<keyword evidence="3 5" id="KW-0659">Purine metabolism</keyword>
<feature type="binding site" evidence="7">
    <location>
        <position position="57"/>
    </location>
    <ligand>
        <name>5-hydroxyisourate</name>
        <dbReference type="ChEBI" id="CHEBI:18072"/>
    </ligand>
</feature>
<feature type="binding site" evidence="7">
    <location>
        <position position="57"/>
    </location>
    <ligand>
        <name>urate</name>
        <dbReference type="ChEBI" id="CHEBI:17775"/>
    </ligand>
</feature>
<dbReference type="RefSeq" id="WP_130417281.1">
    <property type="nucleotide sequence ID" value="NZ_SHKW01000001.1"/>
</dbReference>
<dbReference type="PRINTS" id="PR00093">
    <property type="entry name" value="URICASE"/>
</dbReference>
<dbReference type="Gene3D" id="3.10.270.10">
    <property type="entry name" value="Urate Oxidase"/>
    <property type="match status" value="1"/>
</dbReference>
<feature type="binding site" evidence="7">
    <location>
        <position position="175"/>
    </location>
    <ligand>
        <name>5-hydroxyisourate</name>
        <dbReference type="ChEBI" id="CHEBI:18072"/>
    </ligand>
</feature>
<comment type="catalytic activity">
    <reaction evidence="5 8">
        <text>urate + O2 + H2O = 5-hydroxyisourate + H2O2</text>
        <dbReference type="Rhea" id="RHEA:21368"/>
        <dbReference type="ChEBI" id="CHEBI:15377"/>
        <dbReference type="ChEBI" id="CHEBI:15379"/>
        <dbReference type="ChEBI" id="CHEBI:16240"/>
        <dbReference type="ChEBI" id="CHEBI:17775"/>
        <dbReference type="ChEBI" id="CHEBI:18072"/>
        <dbReference type="EC" id="1.7.3.3"/>
    </reaction>
</comment>
<dbReference type="UniPathway" id="UPA00394">
    <property type="reaction ID" value="UER00650"/>
</dbReference>
<dbReference type="PANTHER" id="PTHR42874:SF1">
    <property type="entry name" value="URICASE"/>
    <property type="match status" value="1"/>
</dbReference>
<protein>
    <recommendedName>
        <fullName evidence="5 8">Uricase</fullName>
        <ecNumber evidence="5 8">1.7.3.3</ecNumber>
    </recommendedName>
    <alternativeName>
        <fullName evidence="5">Urate oxidase</fullName>
    </alternativeName>
</protein>
<dbReference type="AlphaFoldDB" id="A0A4Q7YMM4"/>
<dbReference type="GO" id="GO:0006145">
    <property type="term" value="P:purine nucleobase catabolic process"/>
    <property type="evidence" value="ECO:0007669"/>
    <property type="project" value="TreeGrafter"/>
</dbReference>
<evidence type="ECO:0000313" key="10">
    <source>
        <dbReference type="Proteomes" id="UP000292958"/>
    </source>
</evidence>
<dbReference type="OrthoDB" id="9809009at2"/>
<feature type="binding site" evidence="7">
    <location>
        <position position="158"/>
    </location>
    <ligand>
        <name>urate</name>
        <dbReference type="ChEBI" id="CHEBI:17775"/>
    </ligand>
</feature>
<evidence type="ECO:0000256" key="8">
    <source>
        <dbReference type="RuleBase" id="RU004455"/>
    </source>
</evidence>
<feature type="binding site" evidence="7">
    <location>
        <position position="244"/>
    </location>
    <ligand>
        <name>O2</name>
        <dbReference type="ChEBI" id="CHEBI:15379"/>
    </ligand>
</feature>
<gene>
    <name evidence="9" type="ORF">BDD14_0327</name>
</gene>
<evidence type="ECO:0000313" key="9">
    <source>
        <dbReference type="EMBL" id="RZU39002.1"/>
    </source>
</evidence>
<feature type="binding site" evidence="7">
    <location>
        <position position="218"/>
    </location>
    <ligand>
        <name>5-hydroxyisourate</name>
        <dbReference type="ChEBI" id="CHEBI:18072"/>
    </ligand>
</feature>
<feature type="binding site" evidence="7">
    <location>
        <position position="244"/>
    </location>
    <ligand>
        <name>urate</name>
        <dbReference type="ChEBI" id="CHEBI:17775"/>
    </ligand>
</feature>
<dbReference type="Pfam" id="PF01014">
    <property type="entry name" value="Uricase"/>
    <property type="match status" value="2"/>
</dbReference>
<dbReference type="Proteomes" id="UP000292958">
    <property type="component" value="Unassembled WGS sequence"/>
</dbReference>
<reference evidence="9 10" key="1">
    <citation type="submission" date="2019-02" db="EMBL/GenBank/DDBJ databases">
        <title>Genomic Encyclopedia of Archaeal and Bacterial Type Strains, Phase II (KMG-II): from individual species to whole genera.</title>
        <authorList>
            <person name="Goeker M."/>
        </authorList>
    </citation>
    <scope>NUCLEOTIDE SEQUENCE [LARGE SCALE GENOMIC DNA]</scope>
    <source>
        <strain evidence="9 10">DSM 18101</strain>
    </source>
</reference>
<evidence type="ECO:0000256" key="3">
    <source>
        <dbReference type="ARBA" id="ARBA00022631"/>
    </source>
</evidence>
<feature type="binding site" evidence="7">
    <location>
        <position position="217"/>
    </location>
    <ligand>
        <name>urate</name>
        <dbReference type="ChEBI" id="CHEBI:17775"/>
    </ligand>
</feature>
<dbReference type="GO" id="GO:0019628">
    <property type="term" value="P:urate catabolic process"/>
    <property type="evidence" value="ECO:0007669"/>
    <property type="project" value="UniProtKB-UniPathway"/>
</dbReference>
<keyword evidence="4 5" id="KW-0560">Oxidoreductase</keyword>
<organism evidence="9 10">
    <name type="scientific">Edaphobacter modestus</name>
    <dbReference type="NCBI Taxonomy" id="388466"/>
    <lineage>
        <taxon>Bacteria</taxon>
        <taxon>Pseudomonadati</taxon>
        <taxon>Acidobacteriota</taxon>
        <taxon>Terriglobia</taxon>
        <taxon>Terriglobales</taxon>
        <taxon>Acidobacteriaceae</taxon>
        <taxon>Edaphobacter</taxon>
    </lineage>
</organism>
<proteinExistence type="inferred from homology"/>
<dbReference type="PANTHER" id="PTHR42874">
    <property type="entry name" value="URICASE"/>
    <property type="match status" value="1"/>
</dbReference>
<feature type="active site" description="Charge relay system" evidence="6">
    <location>
        <position position="11"/>
    </location>
</feature>
<dbReference type="InterPro" id="IPR002042">
    <property type="entry name" value="Uricase"/>
</dbReference>
<comment type="similarity">
    <text evidence="2 5 8">Belongs to the uricase family.</text>
</comment>
<dbReference type="GO" id="GO:0004846">
    <property type="term" value="F:urate oxidase activity"/>
    <property type="evidence" value="ECO:0007669"/>
    <property type="project" value="UniProtKB-EC"/>
</dbReference>
<comment type="caution">
    <text evidence="9">The sequence shown here is derived from an EMBL/GenBank/DDBJ whole genome shotgun (WGS) entry which is preliminary data.</text>
</comment>
<keyword evidence="10" id="KW-1185">Reference proteome</keyword>
<dbReference type="SUPFAM" id="SSF55620">
    <property type="entry name" value="Tetrahydrobiopterin biosynthesis enzymes-like"/>
    <property type="match status" value="2"/>
</dbReference>
<evidence type="ECO:0000256" key="1">
    <source>
        <dbReference type="ARBA" id="ARBA00004831"/>
    </source>
</evidence>
<dbReference type="NCBIfam" id="TIGR03383">
    <property type="entry name" value="urate_oxi"/>
    <property type="match status" value="1"/>
</dbReference>
<accession>A0A4Q7YMM4</accession>
<evidence type="ECO:0000256" key="7">
    <source>
        <dbReference type="PIRSR" id="PIRSR000241-2"/>
    </source>
</evidence>
<feature type="binding site" evidence="7">
    <location>
        <position position="217"/>
    </location>
    <ligand>
        <name>5-hydroxyisourate</name>
        <dbReference type="ChEBI" id="CHEBI:18072"/>
    </ligand>
</feature>
<evidence type="ECO:0000256" key="5">
    <source>
        <dbReference type="PIRNR" id="PIRNR000241"/>
    </source>
</evidence>
<evidence type="ECO:0000256" key="2">
    <source>
        <dbReference type="ARBA" id="ARBA00009760"/>
    </source>
</evidence>
<sequence length="282" mass="31662">MVRLAENTYGKCQVRVVRVKRDNPMHSFQEWSVEILLTGEFGECFTTGDNSRILATDTMKNTVYSLARDTKAESIEDFAFELSDYLIRNNPQVREATISIVSVPWTHIHVDGTTFPSAFQQTSGELQTTTVSYARGEEVAVTSGLKNLVVMKTANSGFEGFIRDSHTTLPETADRLLGTAVRAQWKYSSSSLDFDRLRGFARNTLLKTFAEHESRSVQHTLYAMGNALLEGAPEVEDIEITMPNKHCLLVDLSRFGKTNPNEIFVPTDEPYGYIEARLCRGN</sequence>
<feature type="active site" description="Charge relay system" evidence="6">
    <location>
        <position position="246"/>
    </location>
</feature>
<feature type="binding site" evidence="7">
    <location>
        <position position="56"/>
    </location>
    <ligand>
        <name>urate</name>
        <dbReference type="ChEBI" id="CHEBI:17775"/>
    </ligand>
</feature>
<feature type="binding site" evidence="7">
    <location>
        <position position="56"/>
    </location>
    <ligand>
        <name>O2</name>
        <dbReference type="ChEBI" id="CHEBI:15379"/>
    </ligand>
</feature>
<dbReference type="EC" id="1.7.3.3" evidence="5 8"/>
<feature type="binding site" evidence="7">
    <location>
        <position position="244"/>
    </location>
    <ligand>
        <name>5-hydroxyisourate</name>
        <dbReference type="ChEBI" id="CHEBI:18072"/>
    </ligand>
</feature>
<feature type="active site" description="Charge relay system" evidence="6">
    <location>
        <position position="56"/>
    </location>
</feature>
<comment type="function">
    <text evidence="5 8">Catalyzes the oxidation of uric acid to 5-hydroxyisourate, which is further processed to form (S)-allantoin.</text>
</comment>
<dbReference type="EMBL" id="SHKW01000001">
    <property type="protein sequence ID" value="RZU39002.1"/>
    <property type="molecule type" value="Genomic_DNA"/>
</dbReference>
<evidence type="ECO:0000256" key="6">
    <source>
        <dbReference type="PIRSR" id="PIRSR000241-1"/>
    </source>
</evidence>
<evidence type="ECO:0000256" key="4">
    <source>
        <dbReference type="ARBA" id="ARBA00023002"/>
    </source>
</evidence>
<comment type="pathway">
    <text evidence="1 5">Purine metabolism; urate degradation; (S)-allantoin from urate: step 1/3.</text>
</comment>
<feature type="binding site" evidence="7">
    <location>
        <position position="175"/>
    </location>
    <ligand>
        <name>urate</name>
        <dbReference type="ChEBI" id="CHEBI:17775"/>
    </ligand>
</feature>
<feature type="binding site" evidence="7">
    <location>
        <position position="218"/>
    </location>
    <ligand>
        <name>urate</name>
        <dbReference type="ChEBI" id="CHEBI:17775"/>
    </ligand>
</feature>
<dbReference type="PIRSF" id="PIRSF000241">
    <property type="entry name" value="Urate_oxidase"/>
    <property type="match status" value="1"/>
</dbReference>
<name>A0A4Q7YMM4_9BACT</name>
<feature type="binding site" evidence="7">
    <location>
        <position position="158"/>
    </location>
    <ligand>
        <name>5-hydroxyisourate</name>
        <dbReference type="ChEBI" id="CHEBI:18072"/>
    </ligand>
</feature>
<feature type="binding site" evidence="7">
    <location>
        <position position="56"/>
    </location>
    <ligand>
        <name>5-hydroxyisourate</name>
        <dbReference type="ChEBI" id="CHEBI:18072"/>
    </ligand>
</feature>